<keyword evidence="3" id="KW-0815">Transposition</keyword>
<dbReference type="GO" id="GO:0015074">
    <property type="term" value="P:DNA integration"/>
    <property type="evidence" value="ECO:0007669"/>
    <property type="project" value="InterPro"/>
</dbReference>
<dbReference type="NCBIfam" id="NF033563">
    <property type="entry name" value="transpos_IS30"/>
    <property type="match status" value="1"/>
</dbReference>
<evidence type="ECO:0000256" key="4">
    <source>
        <dbReference type="ARBA" id="ARBA00023125"/>
    </source>
</evidence>
<dbReference type="InterPro" id="IPR053392">
    <property type="entry name" value="Transposase_IS30-like"/>
</dbReference>
<dbReference type="GO" id="GO:0005829">
    <property type="term" value="C:cytosol"/>
    <property type="evidence" value="ECO:0007669"/>
    <property type="project" value="TreeGrafter"/>
</dbReference>
<keyword evidence="5" id="KW-0233">DNA recombination</keyword>
<dbReference type="AlphaFoldDB" id="E8JQX8"/>
<evidence type="ECO:0000256" key="5">
    <source>
        <dbReference type="ARBA" id="ARBA00023172"/>
    </source>
</evidence>
<evidence type="ECO:0000256" key="1">
    <source>
        <dbReference type="ARBA" id="ARBA00002190"/>
    </source>
</evidence>
<dbReference type="PROSITE" id="PS50994">
    <property type="entry name" value="INTEGRASE"/>
    <property type="match status" value="1"/>
</dbReference>
<keyword evidence="4" id="KW-0238">DNA-binding</keyword>
<dbReference type="Pfam" id="PF00665">
    <property type="entry name" value="rve"/>
    <property type="match status" value="1"/>
</dbReference>
<evidence type="ECO:0000313" key="7">
    <source>
        <dbReference type="EMBL" id="EFW88540.1"/>
    </source>
</evidence>
<dbReference type="EMBL" id="AEVB01000036">
    <property type="protein sequence ID" value="EFW88540.1"/>
    <property type="molecule type" value="Genomic_DNA"/>
</dbReference>
<dbReference type="SUPFAM" id="SSF46689">
    <property type="entry name" value="Homeodomain-like"/>
    <property type="match status" value="1"/>
</dbReference>
<dbReference type="RefSeq" id="WP_004233681.1">
    <property type="nucleotide sequence ID" value="NZ_GL698429.1"/>
</dbReference>
<comment type="caution">
    <text evidence="7">The sequence shown here is derived from an EMBL/GenBank/DDBJ whole genome shotgun (WGS) entry which is preliminary data.</text>
</comment>
<dbReference type="InterPro" id="IPR012337">
    <property type="entry name" value="RNaseH-like_sf"/>
</dbReference>
<proteinExistence type="inferred from homology"/>
<evidence type="ECO:0000256" key="3">
    <source>
        <dbReference type="ARBA" id="ARBA00022578"/>
    </source>
</evidence>
<name>E8JQX8_STREI</name>
<dbReference type="GO" id="GO:0004803">
    <property type="term" value="F:transposase activity"/>
    <property type="evidence" value="ECO:0007669"/>
    <property type="project" value="InterPro"/>
</dbReference>
<comment type="function">
    <text evidence="1">Required for the transposition of the insertion element.</text>
</comment>
<dbReference type="PANTHER" id="PTHR10948:SF23">
    <property type="entry name" value="TRANSPOSASE INSI FOR INSERTION SEQUENCE ELEMENT IS30A-RELATED"/>
    <property type="match status" value="1"/>
</dbReference>
<gene>
    <name evidence="7" type="ORF">HMPREF0819_1398</name>
</gene>
<dbReference type="HOGENOM" id="CLU_035706_0_2_9"/>
<comment type="similarity">
    <text evidence="2">Belongs to the transposase IS30 family.</text>
</comment>
<reference evidence="7 8" key="1">
    <citation type="submission" date="2010-12" db="EMBL/GenBank/DDBJ databases">
        <authorList>
            <person name="Muzny D."/>
            <person name="Qin X."/>
            <person name="Deng J."/>
            <person name="Jiang H."/>
            <person name="Liu Y."/>
            <person name="Qu J."/>
            <person name="Song X.-Z."/>
            <person name="Zhang L."/>
            <person name="Thornton R."/>
            <person name="Coyle M."/>
            <person name="Francisco L."/>
            <person name="Jackson L."/>
            <person name="Javaid M."/>
            <person name="Korchina V."/>
            <person name="Kovar C."/>
            <person name="Mata R."/>
            <person name="Mathew T."/>
            <person name="Ngo R."/>
            <person name="Nguyen L."/>
            <person name="Nguyen N."/>
            <person name="Okwuonu G."/>
            <person name="Ongeri F."/>
            <person name="Pham C."/>
            <person name="Simmons D."/>
            <person name="Wilczek-Boney K."/>
            <person name="Hale W."/>
            <person name="Jakkamsetti A."/>
            <person name="Pham P."/>
            <person name="Ruth R."/>
            <person name="San Lucas F."/>
            <person name="Warren J."/>
            <person name="Zhang J."/>
            <person name="Zhao Z."/>
            <person name="Zhou C."/>
            <person name="Zhu D."/>
            <person name="Lee S."/>
            <person name="Bess C."/>
            <person name="Blankenburg K."/>
            <person name="Forbes L."/>
            <person name="Fu Q."/>
            <person name="Gubbala S."/>
            <person name="Hirani K."/>
            <person name="Jayaseelan J.C."/>
            <person name="Lara F."/>
            <person name="Munidasa M."/>
            <person name="Palculict T."/>
            <person name="Patil S."/>
            <person name="Pu L.-L."/>
            <person name="Saada N."/>
            <person name="Tang L."/>
            <person name="Weissenberger G."/>
            <person name="Zhu Y."/>
            <person name="Hemphill L."/>
            <person name="Shang Y."/>
            <person name="Youmans B."/>
            <person name="Ayvaz T."/>
            <person name="Ross M."/>
            <person name="Santibanez J."/>
            <person name="Aqrawi P."/>
            <person name="Gross S."/>
            <person name="Joshi V."/>
            <person name="Fowler G."/>
            <person name="Nazareth L."/>
            <person name="Reid J."/>
            <person name="Worley K."/>
            <person name="Petrosino J."/>
            <person name="Highlander S."/>
            <person name="Gibbs R."/>
        </authorList>
    </citation>
    <scope>NUCLEOTIDE SEQUENCE [LARGE SCALE GENOMIC DNA]</scope>
    <source>
        <strain evidence="7 8">ATCC 9812</strain>
    </source>
</reference>
<dbReference type="PROSITE" id="PS01043">
    <property type="entry name" value="TRANSPOSASE_IS30"/>
    <property type="match status" value="1"/>
</dbReference>
<dbReference type="Gene3D" id="3.30.420.10">
    <property type="entry name" value="Ribonuclease H-like superfamily/Ribonuclease H"/>
    <property type="match status" value="1"/>
</dbReference>
<protein>
    <submittedName>
        <fullName evidence="7">Integrase core domain protein</fullName>
    </submittedName>
</protein>
<evidence type="ECO:0000256" key="2">
    <source>
        <dbReference type="ARBA" id="ARBA00006363"/>
    </source>
</evidence>
<dbReference type="Proteomes" id="UP000005699">
    <property type="component" value="Unassembled WGS sequence"/>
</dbReference>
<feature type="domain" description="Integrase catalytic" evidence="6">
    <location>
        <begin position="147"/>
        <end position="310"/>
    </location>
</feature>
<dbReference type="InterPro" id="IPR009057">
    <property type="entry name" value="Homeodomain-like_sf"/>
</dbReference>
<dbReference type="eggNOG" id="COG2826">
    <property type="taxonomic scope" value="Bacteria"/>
</dbReference>
<organism evidence="7 8">
    <name type="scientific">Streptococcus equinus ATCC 9812</name>
    <dbReference type="NCBI Taxonomy" id="525379"/>
    <lineage>
        <taxon>Bacteria</taxon>
        <taxon>Bacillati</taxon>
        <taxon>Bacillota</taxon>
        <taxon>Bacilli</taxon>
        <taxon>Lactobacillales</taxon>
        <taxon>Streptococcaceae</taxon>
        <taxon>Streptococcus</taxon>
    </lineage>
</organism>
<dbReference type="GO" id="GO:0003677">
    <property type="term" value="F:DNA binding"/>
    <property type="evidence" value="ECO:0007669"/>
    <property type="project" value="UniProtKB-KW"/>
</dbReference>
<dbReference type="InterPro" id="IPR036397">
    <property type="entry name" value="RNaseH_sf"/>
</dbReference>
<dbReference type="GO" id="GO:0006313">
    <property type="term" value="P:DNA transposition"/>
    <property type="evidence" value="ECO:0007669"/>
    <property type="project" value="InterPro"/>
</dbReference>
<dbReference type="InterPro" id="IPR001598">
    <property type="entry name" value="Transposase_IS30_CS"/>
</dbReference>
<dbReference type="PANTHER" id="PTHR10948">
    <property type="entry name" value="TRANSPOSASE"/>
    <property type="match status" value="1"/>
</dbReference>
<evidence type="ECO:0000313" key="8">
    <source>
        <dbReference type="Proteomes" id="UP000005699"/>
    </source>
</evidence>
<dbReference type="InterPro" id="IPR025246">
    <property type="entry name" value="IS30-like_HTH"/>
</dbReference>
<dbReference type="InterPro" id="IPR051917">
    <property type="entry name" value="Transposase-Integrase"/>
</dbReference>
<dbReference type="SUPFAM" id="SSF53098">
    <property type="entry name" value="Ribonuclease H-like"/>
    <property type="match status" value="1"/>
</dbReference>
<accession>E8JQX8</accession>
<sequence>MSYHHLTITERIKIETYLELGLKPSHIAKKLEVNRSTISRELKRCQGTYSAESAQKHYNQRAKHKGRKSICTPNLKYEIESQLKASWSPEQISGRYQREQRPMVSFKTIYNWLYKGLISCDLTVLRRKGKSRQPRETRGKFTIGTPISKRPKEVKKRESVGHWELDTVVSSRGKSKGCLATFVERKTRFYLAFKIPDRTATSMFSAIQQLYQLFPKDLLKSFTSDRGKEFACYPLVENLGIDFYFSDAYSSWQRGSNENSNGLLREYFPKKTDLALISDEDLFSALFAINHRPRKCLGYRTSFEALLSEL</sequence>
<dbReference type="Pfam" id="PF13936">
    <property type="entry name" value="HTH_38"/>
    <property type="match status" value="1"/>
</dbReference>
<dbReference type="InterPro" id="IPR001584">
    <property type="entry name" value="Integrase_cat-core"/>
</dbReference>
<evidence type="ECO:0000259" key="6">
    <source>
        <dbReference type="PROSITE" id="PS50994"/>
    </source>
</evidence>